<dbReference type="Pfam" id="PF14223">
    <property type="entry name" value="Retrotran_gag_2"/>
    <property type="match status" value="1"/>
</dbReference>
<evidence type="ECO:0000313" key="1">
    <source>
        <dbReference type="EMBL" id="KAA3481352.1"/>
    </source>
</evidence>
<gene>
    <name evidence="1" type="ORF">EPI10_021724</name>
</gene>
<protein>
    <submittedName>
        <fullName evidence="1">Retrovirus-related Pol polyprotein from transposon TNT 1-94</fullName>
    </submittedName>
</protein>
<dbReference type="AlphaFoldDB" id="A0A5B6WKJ8"/>
<accession>A0A5B6WKJ8</accession>
<dbReference type="EMBL" id="SMMG02000003">
    <property type="protein sequence ID" value="KAA3481352.1"/>
    <property type="molecule type" value="Genomic_DNA"/>
</dbReference>
<organism evidence="1 2">
    <name type="scientific">Gossypium australe</name>
    <dbReference type="NCBI Taxonomy" id="47621"/>
    <lineage>
        <taxon>Eukaryota</taxon>
        <taxon>Viridiplantae</taxon>
        <taxon>Streptophyta</taxon>
        <taxon>Embryophyta</taxon>
        <taxon>Tracheophyta</taxon>
        <taxon>Spermatophyta</taxon>
        <taxon>Magnoliopsida</taxon>
        <taxon>eudicotyledons</taxon>
        <taxon>Gunneridae</taxon>
        <taxon>Pentapetalae</taxon>
        <taxon>rosids</taxon>
        <taxon>malvids</taxon>
        <taxon>Malvales</taxon>
        <taxon>Malvaceae</taxon>
        <taxon>Malvoideae</taxon>
        <taxon>Gossypium</taxon>
    </lineage>
</organism>
<proteinExistence type="predicted"/>
<dbReference type="OrthoDB" id="1002361at2759"/>
<comment type="caution">
    <text evidence="1">The sequence shown here is derived from an EMBL/GenBank/DDBJ whole genome shotgun (WGS) entry which is preliminary data.</text>
</comment>
<sequence>MKEMRGSETIKEYSNRLLGIVNNVRLLGTNFSDSRIVQTLLVTIFEKFETTILSSENMKNPSTITLAELLNALQA</sequence>
<dbReference type="PANTHER" id="PTHR35317">
    <property type="entry name" value="OS04G0629600 PROTEIN"/>
    <property type="match status" value="1"/>
</dbReference>
<dbReference type="Proteomes" id="UP000325315">
    <property type="component" value="Unassembled WGS sequence"/>
</dbReference>
<evidence type="ECO:0000313" key="2">
    <source>
        <dbReference type="Proteomes" id="UP000325315"/>
    </source>
</evidence>
<name>A0A5B6WKJ8_9ROSI</name>
<reference evidence="2" key="1">
    <citation type="journal article" date="2019" name="Plant Biotechnol. J.">
        <title>Genome sequencing of the Australian wild diploid species Gossypium australe highlights disease resistance and delayed gland morphogenesis.</title>
        <authorList>
            <person name="Cai Y."/>
            <person name="Cai X."/>
            <person name="Wang Q."/>
            <person name="Wang P."/>
            <person name="Zhang Y."/>
            <person name="Cai C."/>
            <person name="Xu Y."/>
            <person name="Wang K."/>
            <person name="Zhou Z."/>
            <person name="Wang C."/>
            <person name="Geng S."/>
            <person name="Li B."/>
            <person name="Dong Q."/>
            <person name="Hou Y."/>
            <person name="Wang H."/>
            <person name="Ai P."/>
            <person name="Liu Z."/>
            <person name="Yi F."/>
            <person name="Sun M."/>
            <person name="An G."/>
            <person name="Cheng J."/>
            <person name="Zhang Y."/>
            <person name="Shi Q."/>
            <person name="Xie Y."/>
            <person name="Shi X."/>
            <person name="Chang Y."/>
            <person name="Huang F."/>
            <person name="Chen Y."/>
            <person name="Hong S."/>
            <person name="Mi L."/>
            <person name="Sun Q."/>
            <person name="Zhang L."/>
            <person name="Zhou B."/>
            <person name="Peng R."/>
            <person name="Zhang X."/>
            <person name="Liu F."/>
        </authorList>
    </citation>
    <scope>NUCLEOTIDE SEQUENCE [LARGE SCALE GENOMIC DNA]</scope>
    <source>
        <strain evidence="2">cv. PA1801</strain>
    </source>
</reference>
<dbReference type="PANTHER" id="PTHR35317:SF11">
    <property type="entry name" value="CCHC-TYPE DOMAIN-CONTAINING PROTEIN"/>
    <property type="match status" value="1"/>
</dbReference>
<keyword evidence="2" id="KW-1185">Reference proteome</keyword>